<dbReference type="AlphaFoldDB" id="A0A841DGH3"/>
<dbReference type="PANTHER" id="PTHR43649">
    <property type="entry name" value="ARABINOSE-BINDING PROTEIN-RELATED"/>
    <property type="match status" value="1"/>
</dbReference>
<reference evidence="1 2" key="1">
    <citation type="submission" date="2020-08" db="EMBL/GenBank/DDBJ databases">
        <title>Sequencing the genomes of 1000 actinobacteria strains.</title>
        <authorList>
            <person name="Klenk H.-P."/>
        </authorList>
    </citation>
    <scope>NUCLEOTIDE SEQUENCE [LARGE SCALE GENOMIC DNA]</scope>
    <source>
        <strain evidence="1 2">DSM 17294</strain>
    </source>
</reference>
<dbReference type="InterPro" id="IPR006059">
    <property type="entry name" value="SBP"/>
</dbReference>
<dbReference type="Gene3D" id="3.40.190.10">
    <property type="entry name" value="Periplasmic binding protein-like II"/>
    <property type="match status" value="1"/>
</dbReference>
<dbReference type="PANTHER" id="PTHR43649:SF16">
    <property type="entry name" value="SUGAR-BINDING LIPOPROTEIN"/>
    <property type="match status" value="1"/>
</dbReference>
<proteinExistence type="predicted"/>
<keyword evidence="2" id="KW-1185">Reference proteome</keyword>
<comment type="caution">
    <text evidence="1">The sequence shown here is derived from an EMBL/GenBank/DDBJ whole genome shotgun (WGS) entry which is preliminary data.</text>
</comment>
<dbReference type="EMBL" id="JACHNF010000001">
    <property type="protein sequence ID" value="MBB5978224.1"/>
    <property type="molecule type" value="Genomic_DNA"/>
</dbReference>
<dbReference type="Proteomes" id="UP000558997">
    <property type="component" value="Unassembled WGS sequence"/>
</dbReference>
<evidence type="ECO:0000313" key="2">
    <source>
        <dbReference type="Proteomes" id="UP000558997"/>
    </source>
</evidence>
<name>A0A841DGH3_9ACTN</name>
<dbReference type="PROSITE" id="PS51257">
    <property type="entry name" value="PROKAR_LIPOPROTEIN"/>
    <property type="match status" value="1"/>
</dbReference>
<dbReference type="RefSeq" id="WP_184832523.1">
    <property type="nucleotide sequence ID" value="NZ_BAAAVN010000004.1"/>
</dbReference>
<sequence>MTSASRWARYGAALGVAGLVLVAGCAKGTTPDAAGGTGGAAGGEVDQNAPVTITVGDRPTPDKPNDIKALDQKIKDFTAKYPNITVKSTETNWQAQTFQAQVAGGTLPTVMSISFTEPANMIPNKQLPDITDELKLVDLTKDLNPNVLKIVQDGKGRIYGVPIDVFSVGLAYNRALFTQAGLDPDKPPTTWDEVRQYAKQIADKTGKAGYAQLTTNNTGGWMLTTMTYSLGGTIESADGKKSTFDDAPTKKALQLLKDMRWTDNSMGSKFLYNQEEIRQDFAAGKIGMLMQAPDAYDMSVKNFGMKPADFGAGALPQDGGPHGTLTGGALKMISPKATKNEIVAALKWIKFEQFDKYTTEASAVADAKTTIADKGFVGRPGITPLSQDRYDQYNKWREPYVNVPVKQFQGYIDSTSSLKLLPEPSNKGQEVYSLLDPLVQQVLTKKDADVGKLVSDAASKVDARLAR</sequence>
<dbReference type="InterPro" id="IPR050490">
    <property type="entry name" value="Bact_solute-bd_prot1"/>
</dbReference>
<dbReference type="Pfam" id="PF01547">
    <property type="entry name" value="SBP_bac_1"/>
    <property type="match status" value="1"/>
</dbReference>
<protein>
    <submittedName>
        <fullName evidence="1">ABC-type glycerol-3-phosphate transport system substrate-binding protein</fullName>
    </submittedName>
</protein>
<organism evidence="1 2">
    <name type="scientific">Kribbella solani</name>
    <dbReference type="NCBI Taxonomy" id="236067"/>
    <lineage>
        <taxon>Bacteria</taxon>
        <taxon>Bacillati</taxon>
        <taxon>Actinomycetota</taxon>
        <taxon>Actinomycetes</taxon>
        <taxon>Propionibacteriales</taxon>
        <taxon>Kribbellaceae</taxon>
        <taxon>Kribbella</taxon>
    </lineage>
</organism>
<evidence type="ECO:0000313" key="1">
    <source>
        <dbReference type="EMBL" id="MBB5978224.1"/>
    </source>
</evidence>
<gene>
    <name evidence="1" type="ORF">HDA44_001565</name>
</gene>
<dbReference type="SUPFAM" id="SSF53850">
    <property type="entry name" value="Periplasmic binding protein-like II"/>
    <property type="match status" value="1"/>
</dbReference>
<accession>A0A841DGH3</accession>